<reference evidence="4 5" key="1">
    <citation type="journal article" date="2014" name="Mol. Plant">
        <title>Chromosome Scale Genome Assembly and Transcriptome Profiling of Nannochloropsis gaditana in Nitrogen Depletion.</title>
        <authorList>
            <person name="Corteggiani Carpinelli E."/>
            <person name="Telatin A."/>
            <person name="Vitulo N."/>
            <person name="Forcato C."/>
            <person name="D'Angelo M."/>
            <person name="Schiavon R."/>
            <person name="Vezzi A."/>
            <person name="Giacometti G.M."/>
            <person name="Morosinotto T."/>
            <person name="Valle G."/>
        </authorList>
    </citation>
    <scope>NUCLEOTIDE SEQUENCE [LARGE SCALE GENOMIC DNA]</scope>
    <source>
        <strain evidence="4 5">B-31</strain>
    </source>
</reference>
<dbReference type="Pfam" id="PF00249">
    <property type="entry name" value="Myb_DNA-binding"/>
    <property type="match status" value="1"/>
</dbReference>
<dbReference type="InterPro" id="IPR017930">
    <property type="entry name" value="Myb_dom"/>
</dbReference>
<feature type="region of interest" description="Disordered" evidence="1">
    <location>
        <begin position="368"/>
        <end position="403"/>
    </location>
</feature>
<accession>W7TSV4</accession>
<dbReference type="SUPFAM" id="SSF46689">
    <property type="entry name" value="Homeodomain-like"/>
    <property type="match status" value="1"/>
</dbReference>
<evidence type="ECO:0000313" key="4">
    <source>
        <dbReference type="EMBL" id="EWM26623.1"/>
    </source>
</evidence>
<dbReference type="Proteomes" id="UP000019335">
    <property type="component" value="Chromosome 8"/>
</dbReference>
<dbReference type="SMART" id="SM00717">
    <property type="entry name" value="SANT"/>
    <property type="match status" value="1"/>
</dbReference>
<dbReference type="CDD" id="cd00167">
    <property type="entry name" value="SANT"/>
    <property type="match status" value="1"/>
</dbReference>
<dbReference type="OrthoDB" id="118550at2759"/>
<feature type="domain" description="Myb-like" evidence="2">
    <location>
        <begin position="421"/>
        <end position="472"/>
    </location>
</feature>
<sequence>MAQTPELSQHQHTSLTLSVMTTVLDQNEDILLAISESQRLGENVRAAKYQRQLQENLLVLTQLCDSQEYYPKSFREMALKKLPRQRKIATEMPVPSMDVLHCVDGANITHRQAQQRVSPLCRQPQAFQEQQKSCLGARNDTSCNKSALSPSVIDGDHISLQRLHTAQPLSMSDAADPLSMDRHKAQLTLQSQSLNTGGGEMLKMAQASPQDDAMQLMQQHILHQQQMLQQHQQHYQAIIHQQELLDERQRERIEQGDSEVLAKKSLSSCSGANAGDATPRGGRSALVQTPLGLMKVQLVGNNVQEAMNLPVVGQMNFDPSLLQSVFRTPEQSLQMTQAQAQGLQAQIQSQQQPWYHPQHSQGGFQQLDVLHNPSQNPQSILNPLPSLPSFSTPADVAPQSVTNPSSITGNNYLDHITSLVRKNVRGTYWSSIEEGRLLHAVQLYGESDFEQIAQFVGTKSRTQVRIRLRKHAEGSLPIMARSPLQPIGASFG</sequence>
<dbReference type="EMBL" id="AZIL01000609">
    <property type="protein sequence ID" value="EWM26623.1"/>
    <property type="molecule type" value="Genomic_DNA"/>
</dbReference>
<comment type="caution">
    <text evidence="4">The sequence shown here is derived from an EMBL/GenBank/DDBJ whole genome shotgun (WGS) entry which is preliminary data.</text>
</comment>
<gene>
    <name evidence="4" type="ORF">Naga_100001g177</name>
</gene>
<name>W7TSV4_9STRA</name>
<proteinExistence type="predicted"/>
<feature type="compositionally biased region" description="Polar residues" evidence="1">
    <location>
        <begin position="372"/>
        <end position="381"/>
    </location>
</feature>
<dbReference type="PROSITE" id="PS50090">
    <property type="entry name" value="MYB_LIKE"/>
    <property type="match status" value="1"/>
</dbReference>
<evidence type="ECO:0000259" key="2">
    <source>
        <dbReference type="PROSITE" id="PS50090"/>
    </source>
</evidence>
<organism evidence="4 5">
    <name type="scientific">Nannochloropsis gaditana</name>
    <dbReference type="NCBI Taxonomy" id="72520"/>
    <lineage>
        <taxon>Eukaryota</taxon>
        <taxon>Sar</taxon>
        <taxon>Stramenopiles</taxon>
        <taxon>Ochrophyta</taxon>
        <taxon>Eustigmatophyceae</taxon>
        <taxon>Eustigmatales</taxon>
        <taxon>Monodopsidaceae</taxon>
        <taxon>Nannochloropsis</taxon>
    </lineage>
</organism>
<evidence type="ECO:0000313" key="5">
    <source>
        <dbReference type="Proteomes" id="UP000019335"/>
    </source>
</evidence>
<dbReference type="InterPro" id="IPR001005">
    <property type="entry name" value="SANT/Myb"/>
</dbReference>
<evidence type="ECO:0000259" key="3">
    <source>
        <dbReference type="PROSITE" id="PS51294"/>
    </source>
</evidence>
<evidence type="ECO:0000256" key="1">
    <source>
        <dbReference type="SAM" id="MobiDB-lite"/>
    </source>
</evidence>
<keyword evidence="5" id="KW-1185">Reference proteome</keyword>
<dbReference type="Gene3D" id="1.10.10.60">
    <property type="entry name" value="Homeodomain-like"/>
    <property type="match status" value="1"/>
</dbReference>
<protein>
    <submittedName>
        <fullName evidence="4">SANT/Myb domain protein</fullName>
    </submittedName>
</protein>
<dbReference type="PROSITE" id="PS51294">
    <property type="entry name" value="HTH_MYB"/>
    <property type="match status" value="1"/>
</dbReference>
<dbReference type="InterPro" id="IPR009057">
    <property type="entry name" value="Homeodomain-like_sf"/>
</dbReference>
<feature type="domain" description="HTH myb-type" evidence="3">
    <location>
        <begin position="421"/>
        <end position="476"/>
    </location>
</feature>
<dbReference type="AlphaFoldDB" id="W7TSV4"/>